<comment type="caution">
    <text evidence="1">The sequence shown here is derived from an EMBL/GenBank/DDBJ whole genome shotgun (WGS) entry which is preliminary data.</text>
</comment>
<keyword evidence="2" id="KW-1185">Reference proteome</keyword>
<accession>A0ABY3B2L7</accession>
<dbReference type="EMBL" id="VIJZ01000008">
    <property type="protein sequence ID" value="TQR97418.1"/>
    <property type="molecule type" value="Genomic_DNA"/>
</dbReference>
<evidence type="ECO:0000313" key="2">
    <source>
        <dbReference type="Proteomes" id="UP000319219"/>
    </source>
</evidence>
<gene>
    <name evidence="1" type="ORF">FKV70_18080</name>
</gene>
<reference evidence="1 2" key="1">
    <citation type="submission" date="2019-07" db="EMBL/GenBank/DDBJ databases">
        <title>Paenibacillus ottowii sp. nov. isolated from a fermentation system processing bovine manure.</title>
        <authorList>
            <person name="Velazquez L.F."/>
            <person name="Rajbanshi S."/>
            <person name="Guan S."/>
            <person name="Hinchee M."/>
            <person name="Welsh A."/>
        </authorList>
    </citation>
    <scope>NUCLEOTIDE SEQUENCE [LARGE SCALE GENOMIC DNA]</scope>
    <source>
        <strain evidence="1 2">MS2379</strain>
    </source>
</reference>
<dbReference type="Proteomes" id="UP000319219">
    <property type="component" value="Unassembled WGS sequence"/>
</dbReference>
<protein>
    <submittedName>
        <fullName evidence="1">Uncharacterized protein</fullName>
    </submittedName>
</protein>
<name>A0ABY3B2L7_9BACL</name>
<organism evidence="1 2">
    <name type="scientific">Paenibacillus ottowii</name>
    <dbReference type="NCBI Taxonomy" id="2315729"/>
    <lineage>
        <taxon>Bacteria</taxon>
        <taxon>Bacillati</taxon>
        <taxon>Bacillota</taxon>
        <taxon>Bacilli</taxon>
        <taxon>Bacillales</taxon>
        <taxon>Paenibacillaceae</taxon>
        <taxon>Paenibacillus</taxon>
    </lineage>
</organism>
<sequence>MGASWHYLPNYDGPWSSAYSFFWRSWLMYWGIRSALSCTRTGR</sequence>
<evidence type="ECO:0000313" key="1">
    <source>
        <dbReference type="EMBL" id="TQR97418.1"/>
    </source>
</evidence>
<proteinExistence type="predicted"/>